<feature type="compositionally biased region" description="Acidic residues" evidence="6">
    <location>
        <begin position="729"/>
        <end position="738"/>
    </location>
</feature>
<evidence type="ECO:0008006" key="10">
    <source>
        <dbReference type="Google" id="ProtNLM"/>
    </source>
</evidence>
<feature type="compositionally biased region" description="Basic and acidic residues" evidence="6">
    <location>
        <begin position="25"/>
        <end position="49"/>
    </location>
</feature>
<evidence type="ECO:0000256" key="5">
    <source>
        <dbReference type="ARBA" id="ARBA00023136"/>
    </source>
</evidence>
<keyword evidence="5 7" id="KW-0472">Membrane</keyword>
<sequence length="927" mass="104365">MSGNGDMDKSVSPNTSSSSTALPNRSKDLRTALSEKDKLNHFKVKEATHRQANASGILESKAHSNEYQEPLTMMSDSTSGENNSSDTTRDRKRYHRVPSYKKISSPPLGARKVSRKLPNFRGLSQNTSTSSVAPQIVSAKNVSRINGPLNKAATNRLPYRAVRHNLDSTAGDTSSGLGSTLSSHRNYGSARHSVATGQPENELPSQRYHPRSGRNSPHPFVQNFPGPPEFFGATSSKYGFPRRRAYSEINRPVETGFNDALSGFYDSDESDEDIDSSVYISSNPSSREGSDASSIDDVCFPVESIDDTGNKKTWPDIDVLNEFAQEEVQRISKMQKAASEISPNSSVKDNNSGVNFDYPIVSNIEQGEDASMEPLIRSKEEETGLINGRLRPPRITPWDRERHDSFRAKESMLGKFRFTYFREDMPETIHSKNISGLIHKEGLTFEELFSPSYYRTKLRDVSRGSTSPEPQNSSKLSHVTTASTTPTSSVADYPQMERQYIPPFWLDVCNPSEDEMKTLSKSFGIHPLTNEDIFLGEAREKVELFKDYYFVCFTSFDVAQEHHRQKVKEKARALSVLDDADEIRSKNENWLTRLRDQLHLTHGRRHASNDHSSLRSSSKSLKRSIKSTSSRKHLSRKDELVSLNMYVVVFRHGVITFHFKPTPHPGNVRRRARLLKDYLTMTSDWIGYALIDDITDAFAPLIDSIEVEVNSIEDEILNMQSGDHSGSDDSSDESDDEDRVWVRLKRRSSTIGVGNESLRSLPPGREKGDMLRRIGECRKRVMSLIRLLGSKPDVIKGFAKRCNEQWEMAPKSEIGLYLGDIQDHVVTMLQSLNHYEKVLARSHSNYLAQINIDMTKVNNDMNDILGKITILGSIVLPLNVVTGLWGMNCLVPGQDIENLNWFYGILCGMLIFSFLSYIFVKRVSGIV</sequence>
<keyword evidence="4 7" id="KW-1133">Transmembrane helix</keyword>
<evidence type="ECO:0000313" key="9">
    <source>
        <dbReference type="Proteomes" id="UP000568158"/>
    </source>
</evidence>
<feature type="compositionally biased region" description="Low complexity" evidence="6">
    <location>
        <begin position="167"/>
        <end position="183"/>
    </location>
</feature>
<feature type="compositionally biased region" description="Low complexity" evidence="6">
    <location>
        <begin position="10"/>
        <end position="19"/>
    </location>
</feature>
<dbReference type="GO" id="GO:0000329">
    <property type="term" value="C:fungal-type vacuole membrane"/>
    <property type="evidence" value="ECO:0007669"/>
    <property type="project" value="TreeGrafter"/>
</dbReference>
<evidence type="ECO:0000313" key="8">
    <source>
        <dbReference type="EMBL" id="KAF6005792.1"/>
    </source>
</evidence>
<comment type="subcellular location">
    <subcellularLocation>
        <location evidence="1">Membrane</location>
        <topology evidence="1">Multi-pass membrane protein</topology>
    </subcellularLocation>
</comment>
<dbReference type="Pfam" id="PF01544">
    <property type="entry name" value="CorA"/>
    <property type="match status" value="1"/>
</dbReference>
<feature type="compositionally biased region" description="Low complexity" evidence="6">
    <location>
        <begin position="477"/>
        <end position="489"/>
    </location>
</feature>
<accession>A0A8H6B6B1</accession>
<feature type="region of interest" description="Disordered" evidence="6">
    <location>
        <begin position="166"/>
        <end position="228"/>
    </location>
</feature>
<feature type="compositionally biased region" description="Basic residues" evidence="6">
    <location>
        <begin position="90"/>
        <end position="99"/>
    </location>
</feature>
<dbReference type="SUPFAM" id="SSF143865">
    <property type="entry name" value="CorA soluble domain-like"/>
    <property type="match status" value="1"/>
</dbReference>
<feature type="transmembrane region" description="Helical" evidence="7">
    <location>
        <begin position="899"/>
        <end position="920"/>
    </location>
</feature>
<dbReference type="Proteomes" id="UP000568158">
    <property type="component" value="Unassembled WGS sequence"/>
</dbReference>
<dbReference type="PANTHER" id="PTHR21535:SF51">
    <property type="entry name" value="MANGANESE RESISTANCE PROTEIN MNR2"/>
    <property type="match status" value="1"/>
</dbReference>
<dbReference type="InterPro" id="IPR044089">
    <property type="entry name" value="Alr1-like"/>
</dbReference>
<feature type="region of interest" description="Disordered" evidence="6">
    <location>
        <begin position="262"/>
        <end position="294"/>
    </location>
</feature>
<keyword evidence="3 7" id="KW-0812">Transmembrane</keyword>
<gene>
    <name evidence="8" type="ORF">HII12_005367</name>
</gene>
<dbReference type="FunFam" id="1.20.58.340:FF:000008">
    <property type="entry name" value="CorA family metal ion transporter"/>
    <property type="match status" value="1"/>
</dbReference>
<dbReference type="GO" id="GO:0010961">
    <property type="term" value="P:intracellular magnesium ion homeostasis"/>
    <property type="evidence" value="ECO:0007669"/>
    <property type="project" value="TreeGrafter"/>
</dbReference>
<dbReference type="AlphaFoldDB" id="A0A8H6B6B1"/>
<dbReference type="PANTHER" id="PTHR21535">
    <property type="entry name" value="MAGNESIUM AND COBALT TRANSPORT PROTEIN/MITOCHONDRIAL IMPORT INNER MEMBRANE TRANSLOCASE SUBUNIT TIM8"/>
    <property type="match status" value="1"/>
</dbReference>
<feature type="compositionally biased region" description="Acidic residues" evidence="6">
    <location>
        <begin position="266"/>
        <end position="275"/>
    </location>
</feature>
<feature type="compositionally biased region" description="Polar residues" evidence="6">
    <location>
        <begin position="463"/>
        <end position="476"/>
    </location>
</feature>
<dbReference type="InterPro" id="IPR045863">
    <property type="entry name" value="CorA_TM1_TM2"/>
</dbReference>
<dbReference type="Gene3D" id="1.20.58.340">
    <property type="entry name" value="Magnesium transport protein CorA, transmembrane region"/>
    <property type="match status" value="2"/>
</dbReference>
<feature type="compositionally biased region" description="Polar residues" evidence="6">
    <location>
        <begin position="74"/>
        <end position="86"/>
    </location>
</feature>
<feature type="region of interest" description="Disordered" evidence="6">
    <location>
        <begin position="1"/>
        <end position="112"/>
    </location>
</feature>
<feature type="region of interest" description="Disordered" evidence="6">
    <location>
        <begin position="602"/>
        <end position="630"/>
    </location>
</feature>
<evidence type="ECO:0000256" key="1">
    <source>
        <dbReference type="ARBA" id="ARBA00004141"/>
    </source>
</evidence>
<organism evidence="8 9">
    <name type="scientific">Dekkera bruxellensis</name>
    <name type="common">Brettanomyces custersii</name>
    <dbReference type="NCBI Taxonomy" id="5007"/>
    <lineage>
        <taxon>Eukaryota</taxon>
        <taxon>Fungi</taxon>
        <taxon>Dikarya</taxon>
        <taxon>Ascomycota</taxon>
        <taxon>Saccharomycotina</taxon>
        <taxon>Pichiomycetes</taxon>
        <taxon>Pichiales</taxon>
        <taxon>Pichiaceae</taxon>
        <taxon>Brettanomyces</taxon>
    </lineage>
</organism>
<dbReference type="SUPFAM" id="SSF144083">
    <property type="entry name" value="Magnesium transport protein CorA, transmembrane region"/>
    <property type="match status" value="1"/>
</dbReference>
<name>A0A8H6B6B1_DEKBR</name>
<evidence type="ECO:0000256" key="7">
    <source>
        <dbReference type="SAM" id="Phobius"/>
    </source>
</evidence>
<evidence type="ECO:0000256" key="4">
    <source>
        <dbReference type="ARBA" id="ARBA00022989"/>
    </source>
</evidence>
<dbReference type="InterPro" id="IPR045861">
    <property type="entry name" value="CorA_cytoplasmic_dom"/>
</dbReference>
<comment type="caution">
    <text evidence="8">The sequence shown here is derived from an EMBL/GenBank/DDBJ whole genome shotgun (WGS) entry which is preliminary data.</text>
</comment>
<evidence type="ECO:0000256" key="6">
    <source>
        <dbReference type="SAM" id="MobiDB-lite"/>
    </source>
</evidence>
<dbReference type="EMBL" id="JABCYN010000057">
    <property type="protein sequence ID" value="KAF6005792.1"/>
    <property type="molecule type" value="Genomic_DNA"/>
</dbReference>
<evidence type="ECO:0000256" key="2">
    <source>
        <dbReference type="ARBA" id="ARBA00009765"/>
    </source>
</evidence>
<comment type="similarity">
    <text evidence="2">Belongs to the CorA metal ion transporter (MIT) (TC 1.A.35) family.</text>
</comment>
<feature type="compositionally biased region" description="Polar residues" evidence="6">
    <location>
        <begin position="283"/>
        <end position="293"/>
    </location>
</feature>
<dbReference type="CDD" id="cd12829">
    <property type="entry name" value="Alr1p-like"/>
    <property type="match status" value="1"/>
</dbReference>
<reference evidence="8 9" key="1">
    <citation type="journal article" date="2020" name="Appl. Microbiol. Biotechnol.">
        <title>Targeted gene deletion in Brettanomyces bruxellensis with an expression-free CRISPR-Cas9 system.</title>
        <authorList>
            <person name="Varela C."/>
            <person name="Bartel C."/>
            <person name="Onetto C."/>
            <person name="Borneman A."/>
        </authorList>
    </citation>
    <scope>NUCLEOTIDE SEQUENCE [LARGE SCALE GENOMIC DNA]</scope>
    <source>
        <strain evidence="8 9">AWRI1613</strain>
    </source>
</reference>
<dbReference type="InterPro" id="IPR002523">
    <property type="entry name" value="MgTranspt_CorA/ZnTranspt_ZntB"/>
</dbReference>
<proteinExistence type="inferred from homology"/>
<dbReference type="GO" id="GO:0015095">
    <property type="term" value="F:magnesium ion transmembrane transporter activity"/>
    <property type="evidence" value="ECO:0007669"/>
    <property type="project" value="InterPro"/>
</dbReference>
<protein>
    <recommendedName>
        <fullName evidence="10">Manganese resistance protein MNR2</fullName>
    </recommendedName>
</protein>
<dbReference type="Gene3D" id="3.30.460.20">
    <property type="entry name" value="CorA soluble domain-like"/>
    <property type="match status" value="1"/>
</dbReference>
<feature type="transmembrane region" description="Helical" evidence="7">
    <location>
        <begin position="864"/>
        <end position="887"/>
    </location>
</feature>
<feature type="region of interest" description="Disordered" evidence="6">
    <location>
        <begin position="460"/>
        <end position="489"/>
    </location>
</feature>
<evidence type="ECO:0000256" key="3">
    <source>
        <dbReference type="ARBA" id="ARBA00022692"/>
    </source>
</evidence>
<feature type="compositionally biased region" description="Basic residues" evidence="6">
    <location>
        <begin position="620"/>
        <end position="630"/>
    </location>
</feature>
<feature type="region of interest" description="Disordered" evidence="6">
    <location>
        <begin position="719"/>
        <end position="739"/>
    </location>
</feature>